<dbReference type="AlphaFoldDB" id="A0AAV3WI20"/>
<dbReference type="Gene3D" id="1.20.1050.10">
    <property type="match status" value="1"/>
</dbReference>
<feature type="domain" description="GST C-terminal" evidence="2">
    <location>
        <begin position="86"/>
        <end position="205"/>
    </location>
</feature>
<gene>
    <name evidence="3" type="ORF">MiSe_36790</name>
</gene>
<dbReference type="Pfam" id="PF13410">
    <property type="entry name" value="GST_C_2"/>
    <property type="match status" value="1"/>
</dbReference>
<sequence length="221" mass="25519">MLTFFYHPLSPIARRVWICLLEKQIPFEPKIVQLQQKEQFEPEFLALNPFHHVPVIVDRDVKLIESIAILDYLDRAYPTPPMSLDNPAALGKMRMVQMAIVNELMPTFPAIVVAEGQRSPAHPKAQTLTTALTFLQAQLGDRHYFGGEAIDLADCVAGATLPLLRRLGVDFSDYPQLEQWMDRLCDRPSWQQTEPSADDFDRWRRWIQLMVKRSDFLTRTV</sequence>
<dbReference type="PANTHER" id="PTHR44051">
    <property type="entry name" value="GLUTATHIONE S-TRANSFERASE-RELATED"/>
    <property type="match status" value="1"/>
</dbReference>
<dbReference type="InterPro" id="IPR040079">
    <property type="entry name" value="Glutathione_S-Trfase"/>
</dbReference>
<dbReference type="Proteomes" id="UP001050975">
    <property type="component" value="Unassembled WGS sequence"/>
</dbReference>
<dbReference type="PROSITE" id="PS50404">
    <property type="entry name" value="GST_NTER"/>
    <property type="match status" value="1"/>
</dbReference>
<comment type="caution">
    <text evidence="3">The sequence shown here is derived from an EMBL/GenBank/DDBJ whole genome shotgun (WGS) entry which is preliminary data.</text>
</comment>
<reference evidence="3" key="1">
    <citation type="submission" date="2019-10" db="EMBL/GenBank/DDBJ databases">
        <title>Draft genome sequece of Microseira wollei NIES-4236.</title>
        <authorList>
            <person name="Yamaguchi H."/>
            <person name="Suzuki S."/>
            <person name="Kawachi M."/>
        </authorList>
    </citation>
    <scope>NUCLEOTIDE SEQUENCE</scope>
    <source>
        <strain evidence="3">NIES-4236</strain>
    </source>
</reference>
<keyword evidence="4" id="KW-1185">Reference proteome</keyword>
<organism evidence="3 4">
    <name type="scientific">Microseira wollei NIES-4236</name>
    <dbReference type="NCBI Taxonomy" id="2530354"/>
    <lineage>
        <taxon>Bacteria</taxon>
        <taxon>Bacillati</taxon>
        <taxon>Cyanobacteriota</taxon>
        <taxon>Cyanophyceae</taxon>
        <taxon>Oscillatoriophycideae</taxon>
        <taxon>Aerosakkonematales</taxon>
        <taxon>Aerosakkonemataceae</taxon>
        <taxon>Microseira</taxon>
    </lineage>
</organism>
<dbReference type="EMBL" id="BLAY01000054">
    <property type="protein sequence ID" value="GET38919.1"/>
    <property type="molecule type" value="Genomic_DNA"/>
</dbReference>
<proteinExistence type="predicted"/>
<protein>
    <submittedName>
        <fullName evidence="3">Glutathione S-transferase</fullName>
    </submittedName>
</protein>
<dbReference type="InterPro" id="IPR036249">
    <property type="entry name" value="Thioredoxin-like_sf"/>
</dbReference>
<dbReference type="PANTHER" id="PTHR44051:SF8">
    <property type="entry name" value="GLUTATHIONE S-TRANSFERASE GSTA"/>
    <property type="match status" value="1"/>
</dbReference>
<feature type="domain" description="GST N-terminal" evidence="1">
    <location>
        <begin position="1"/>
        <end position="81"/>
    </location>
</feature>
<dbReference type="Pfam" id="PF13417">
    <property type="entry name" value="GST_N_3"/>
    <property type="match status" value="1"/>
</dbReference>
<evidence type="ECO:0000259" key="1">
    <source>
        <dbReference type="PROSITE" id="PS50404"/>
    </source>
</evidence>
<evidence type="ECO:0000313" key="4">
    <source>
        <dbReference type="Proteomes" id="UP001050975"/>
    </source>
</evidence>
<dbReference type="InterPro" id="IPR004045">
    <property type="entry name" value="Glutathione_S-Trfase_N"/>
</dbReference>
<evidence type="ECO:0000313" key="3">
    <source>
        <dbReference type="EMBL" id="GET38919.1"/>
    </source>
</evidence>
<dbReference type="SUPFAM" id="SSF47616">
    <property type="entry name" value="GST C-terminal domain-like"/>
    <property type="match status" value="1"/>
</dbReference>
<dbReference type="SFLD" id="SFLDS00019">
    <property type="entry name" value="Glutathione_Transferase_(cytos"/>
    <property type="match status" value="1"/>
</dbReference>
<accession>A0AAV3WI20</accession>
<dbReference type="SUPFAM" id="SSF52833">
    <property type="entry name" value="Thioredoxin-like"/>
    <property type="match status" value="1"/>
</dbReference>
<evidence type="ECO:0000259" key="2">
    <source>
        <dbReference type="PROSITE" id="PS50405"/>
    </source>
</evidence>
<dbReference type="Gene3D" id="3.40.30.10">
    <property type="entry name" value="Glutaredoxin"/>
    <property type="match status" value="1"/>
</dbReference>
<dbReference type="InterPro" id="IPR036282">
    <property type="entry name" value="Glutathione-S-Trfase_C_sf"/>
</dbReference>
<dbReference type="PROSITE" id="PS50405">
    <property type="entry name" value="GST_CTER"/>
    <property type="match status" value="1"/>
</dbReference>
<dbReference type="RefSeq" id="WP_226583529.1">
    <property type="nucleotide sequence ID" value="NZ_BLAY01000054.1"/>
</dbReference>
<dbReference type="SFLD" id="SFLDG00358">
    <property type="entry name" value="Main_(cytGST)"/>
    <property type="match status" value="1"/>
</dbReference>
<dbReference type="InterPro" id="IPR010987">
    <property type="entry name" value="Glutathione-S-Trfase_C-like"/>
</dbReference>
<name>A0AAV3WI20_9CYAN</name>